<dbReference type="InParanoid" id="L7JYZ9"/>
<dbReference type="AlphaFoldDB" id="L7JYZ9"/>
<proteinExistence type="predicted"/>
<gene>
    <name evidence="1" type="ORF">THOM_0468</name>
</gene>
<dbReference type="HOGENOM" id="CLU_2544216_0_0_1"/>
<dbReference type="EMBL" id="JH993838">
    <property type="protein sequence ID" value="ELQ76555.1"/>
    <property type="molecule type" value="Genomic_DNA"/>
</dbReference>
<keyword evidence="2" id="KW-1185">Reference proteome</keyword>
<evidence type="ECO:0000313" key="2">
    <source>
        <dbReference type="Proteomes" id="UP000011185"/>
    </source>
</evidence>
<organism evidence="1 2">
    <name type="scientific">Trachipleistophora hominis</name>
    <name type="common">Microsporidian parasite</name>
    <dbReference type="NCBI Taxonomy" id="72359"/>
    <lineage>
        <taxon>Eukaryota</taxon>
        <taxon>Fungi</taxon>
        <taxon>Fungi incertae sedis</taxon>
        <taxon>Microsporidia</taxon>
        <taxon>Pleistophoridae</taxon>
        <taxon>Trachipleistophora</taxon>
    </lineage>
</organism>
<accession>L7JYZ9</accession>
<evidence type="ECO:0000313" key="1">
    <source>
        <dbReference type="EMBL" id="ELQ76555.1"/>
    </source>
</evidence>
<sequence length="83" mass="9893">MYFVGEVKPVIKKCMDEFDEDEKNNFIDVVRGWLSDSETKFEKKHHSNSYNVIWQAVLQKIDEDENLFDVKAARDVMEHIIKE</sequence>
<dbReference type="Proteomes" id="UP000011185">
    <property type="component" value="Unassembled WGS sequence"/>
</dbReference>
<name>L7JYZ9_TRAHO</name>
<reference evidence="1 2" key="1">
    <citation type="journal article" date="2012" name="PLoS Pathog.">
        <title>The genome of the obligate intracellular parasite Trachipleistophora hominis: new insights into microsporidian genome dynamics and reductive evolution.</title>
        <authorList>
            <person name="Heinz E."/>
            <person name="Williams T.A."/>
            <person name="Nakjang S."/>
            <person name="Noel C.J."/>
            <person name="Swan D.C."/>
            <person name="Goldberg A.V."/>
            <person name="Harris S.R."/>
            <person name="Weinmaier T."/>
            <person name="Markert S."/>
            <person name="Becher D."/>
            <person name="Bernhardt J."/>
            <person name="Dagan T."/>
            <person name="Hacker C."/>
            <person name="Lucocq J.M."/>
            <person name="Schweder T."/>
            <person name="Rattei T."/>
            <person name="Hall N."/>
            <person name="Hirt R.P."/>
            <person name="Embley T.M."/>
        </authorList>
    </citation>
    <scope>NUCLEOTIDE SEQUENCE [LARGE SCALE GENOMIC DNA]</scope>
</reference>
<protein>
    <submittedName>
        <fullName evidence="1">Uncharacterized protein</fullName>
    </submittedName>
</protein>
<dbReference type="VEuPathDB" id="MicrosporidiaDB:THOM_0468"/>